<dbReference type="PANTHER" id="PTHR48095:SF2">
    <property type="entry name" value="BIOTIN CARBOXYLASE, CHLOROPLASTIC"/>
    <property type="match status" value="1"/>
</dbReference>
<dbReference type="InterPro" id="IPR004549">
    <property type="entry name" value="Acetyl_CoA_COase_biotin_COase"/>
</dbReference>
<dbReference type="FunFam" id="3.40.50.20:FF:000010">
    <property type="entry name" value="Propionyl-CoA carboxylase subunit alpha"/>
    <property type="match status" value="1"/>
</dbReference>
<dbReference type="FunFam" id="3.30.1490.20:FF:000018">
    <property type="entry name" value="Biotin carboxylase"/>
    <property type="match status" value="1"/>
</dbReference>
<dbReference type="PROSITE" id="PS50975">
    <property type="entry name" value="ATP_GRASP"/>
    <property type="match status" value="1"/>
</dbReference>
<comment type="caution">
    <text evidence="16">The sequence shown here is derived from an EMBL/GenBank/DDBJ whole genome shotgun (WGS) entry which is preliminary data.</text>
</comment>
<dbReference type="PROSITE" id="PS00867">
    <property type="entry name" value="CPSASE_2"/>
    <property type="match status" value="1"/>
</dbReference>
<dbReference type="EC" id="6.3.4.14" evidence="4 13"/>
<name>A0A532V3J1_UNCL8</name>
<dbReference type="GO" id="GO:0006633">
    <property type="term" value="P:fatty acid biosynthetic process"/>
    <property type="evidence" value="ECO:0007669"/>
    <property type="project" value="UniProtKB-KW"/>
</dbReference>
<evidence type="ECO:0000259" key="14">
    <source>
        <dbReference type="PROSITE" id="PS50975"/>
    </source>
</evidence>
<keyword evidence="6" id="KW-0479">Metal-binding</keyword>
<evidence type="ECO:0000256" key="3">
    <source>
        <dbReference type="ARBA" id="ARBA00011750"/>
    </source>
</evidence>
<dbReference type="SMART" id="SM00878">
    <property type="entry name" value="Biotin_carb_C"/>
    <property type="match status" value="1"/>
</dbReference>
<evidence type="ECO:0000256" key="9">
    <source>
        <dbReference type="ARBA" id="ARBA00022842"/>
    </source>
</evidence>
<dbReference type="PANTHER" id="PTHR48095">
    <property type="entry name" value="PYRUVATE CARBOXYLASE SUBUNIT A"/>
    <property type="match status" value="1"/>
</dbReference>
<dbReference type="SUPFAM" id="SSF51246">
    <property type="entry name" value="Rudiment single hybrid motif"/>
    <property type="match status" value="1"/>
</dbReference>
<keyword evidence="13" id="KW-0275">Fatty acid biosynthesis</keyword>
<keyword evidence="13" id="KW-0443">Lipid metabolism</keyword>
<feature type="domain" description="ATP-grasp" evidence="14">
    <location>
        <begin position="120"/>
        <end position="317"/>
    </location>
</feature>
<comment type="catalytic activity">
    <reaction evidence="11 13">
        <text>N(6)-biotinyl-L-lysyl-[protein] + hydrogencarbonate + ATP = N(6)-carboxybiotinyl-L-lysyl-[protein] + ADP + phosphate + H(+)</text>
        <dbReference type="Rhea" id="RHEA:13501"/>
        <dbReference type="Rhea" id="RHEA-COMP:10505"/>
        <dbReference type="Rhea" id="RHEA-COMP:10506"/>
        <dbReference type="ChEBI" id="CHEBI:15378"/>
        <dbReference type="ChEBI" id="CHEBI:17544"/>
        <dbReference type="ChEBI" id="CHEBI:30616"/>
        <dbReference type="ChEBI" id="CHEBI:43474"/>
        <dbReference type="ChEBI" id="CHEBI:83144"/>
        <dbReference type="ChEBI" id="CHEBI:83145"/>
        <dbReference type="ChEBI" id="CHEBI:456216"/>
        <dbReference type="EC" id="6.3.4.14"/>
    </reaction>
</comment>
<dbReference type="Pfam" id="PF00289">
    <property type="entry name" value="Biotin_carb_N"/>
    <property type="match status" value="1"/>
</dbReference>
<dbReference type="PROSITE" id="PS50979">
    <property type="entry name" value="BC"/>
    <property type="match status" value="1"/>
</dbReference>
<comment type="function">
    <text evidence="1 13">This protein is a component of the acetyl coenzyme A carboxylase complex; first, biotin carboxylase catalyzes the carboxylation of the carrier protein and then the transcarboxylase transfers the carboxyl group to form malonyl-CoA.</text>
</comment>
<protein>
    <recommendedName>
        <fullName evidence="4 13">Biotin carboxylase</fullName>
        <ecNumber evidence="4 13">6.3.4.14</ecNumber>
    </recommendedName>
    <alternativeName>
        <fullName evidence="13">Acetyl-coenzyme A carboxylase biotin carboxylase subunit A</fullName>
    </alternativeName>
</protein>
<dbReference type="UniPathway" id="UPA00655">
    <property type="reaction ID" value="UER00711"/>
</dbReference>
<feature type="domain" description="Biotin carboxylation" evidence="15">
    <location>
        <begin position="1"/>
        <end position="446"/>
    </location>
</feature>
<evidence type="ECO:0000256" key="5">
    <source>
        <dbReference type="ARBA" id="ARBA00022598"/>
    </source>
</evidence>
<keyword evidence="5 13" id="KW-0436">Ligase</keyword>
<comment type="subunit">
    <text evidence="3 13">Acetyl-CoA carboxylase is a heterohexamer of biotin carboxyl carrier protein, biotin carboxylase and the two subunits of carboxyl transferase in a 2:2 complex.</text>
</comment>
<reference evidence="16 17" key="1">
    <citation type="submission" date="2017-06" db="EMBL/GenBank/DDBJ databases">
        <title>Novel microbial phyla capable of carbon fixation and sulfur reduction in deep-sea sediments.</title>
        <authorList>
            <person name="Huang J."/>
            <person name="Baker B."/>
            <person name="Wang Y."/>
        </authorList>
    </citation>
    <scope>NUCLEOTIDE SEQUENCE [LARGE SCALE GENOMIC DNA]</scope>
    <source>
        <strain evidence="16">B3_LCP</strain>
    </source>
</reference>
<evidence type="ECO:0000256" key="12">
    <source>
        <dbReference type="PROSITE-ProRule" id="PRU00409"/>
    </source>
</evidence>
<keyword evidence="13" id="KW-0444">Lipid biosynthesis</keyword>
<dbReference type="InterPro" id="IPR011761">
    <property type="entry name" value="ATP-grasp"/>
</dbReference>
<proteinExistence type="predicted"/>
<dbReference type="GO" id="GO:2001295">
    <property type="term" value="P:malonyl-CoA biosynthetic process"/>
    <property type="evidence" value="ECO:0007669"/>
    <property type="project" value="UniProtKB-UniPathway"/>
</dbReference>
<evidence type="ECO:0000313" key="17">
    <source>
        <dbReference type="Proteomes" id="UP000319619"/>
    </source>
</evidence>
<evidence type="ECO:0000313" key="16">
    <source>
        <dbReference type="EMBL" id="TKJ41784.1"/>
    </source>
</evidence>
<dbReference type="InterPro" id="IPR051602">
    <property type="entry name" value="ACC_Biotin_Carboxylase"/>
</dbReference>
<evidence type="ECO:0000256" key="6">
    <source>
        <dbReference type="ARBA" id="ARBA00022723"/>
    </source>
</evidence>
<gene>
    <name evidence="16" type="primary">accC</name>
    <name evidence="16" type="ORF">CEE37_04235</name>
</gene>
<dbReference type="Gene3D" id="3.30.470.20">
    <property type="entry name" value="ATP-grasp fold, B domain"/>
    <property type="match status" value="1"/>
</dbReference>
<keyword evidence="7 12" id="KW-0547">Nucleotide-binding</keyword>
<accession>A0A532V3J1</accession>
<dbReference type="PROSITE" id="PS00866">
    <property type="entry name" value="CPSASE_1"/>
    <property type="match status" value="1"/>
</dbReference>
<evidence type="ECO:0000256" key="10">
    <source>
        <dbReference type="ARBA" id="ARBA00023267"/>
    </source>
</evidence>
<evidence type="ECO:0000256" key="1">
    <source>
        <dbReference type="ARBA" id="ARBA00003761"/>
    </source>
</evidence>
<dbReference type="GO" id="GO:0005524">
    <property type="term" value="F:ATP binding"/>
    <property type="evidence" value="ECO:0007669"/>
    <property type="project" value="UniProtKB-UniRule"/>
</dbReference>
<evidence type="ECO:0000256" key="13">
    <source>
        <dbReference type="RuleBase" id="RU365063"/>
    </source>
</evidence>
<keyword evidence="10 13" id="KW-0092">Biotin</keyword>
<evidence type="ECO:0000256" key="4">
    <source>
        <dbReference type="ARBA" id="ARBA00013263"/>
    </source>
</evidence>
<dbReference type="InterPro" id="IPR005482">
    <property type="entry name" value="Biotin_COase_C"/>
</dbReference>
<keyword evidence="9" id="KW-0460">Magnesium</keyword>
<dbReference type="InterPro" id="IPR005479">
    <property type="entry name" value="CPAse_ATP-bd"/>
</dbReference>
<comment type="pathway">
    <text evidence="2 13">Lipid metabolism; malonyl-CoA biosynthesis; malonyl-CoA from acetyl-CoA: step 1/1.</text>
</comment>
<evidence type="ECO:0000259" key="15">
    <source>
        <dbReference type="PROSITE" id="PS50979"/>
    </source>
</evidence>
<keyword evidence="8 12" id="KW-0067">ATP-binding</keyword>
<dbReference type="GO" id="GO:0004075">
    <property type="term" value="F:biotin carboxylase activity"/>
    <property type="evidence" value="ECO:0007669"/>
    <property type="project" value="UniProtKB-EC"/>
</dbReference>
<dbReference type="AlphaFoldDB" id="A0A532V3J1"/>
<dbReference type="Proteomes" id="UP000319619">
    <property type="component" value="Unassembled WGS sequence"/>
</dbReference>
<dbReference type="NCBIfam" id="NF006367">
    <property type="entry name" value="PRK08591.1"/>
    <property type="match status" value="1"/>
</dbReference>
<dbReference type="Pfam" id="PF02786">
    <property type="entry name" value="CPSase_L_D2"/>
    <property type="match status" value="1"/>
</dbReference>
<evidence type="ECO:0000256" key="8">
    <source>
        <dbReference type="ARBA" id="ARBA00022840"/>
    </source>
</evidence>
<sequence>MFNKVLIANRGEIALRIIRACQELDIPTVAVYSTADKDSLHVVFADESVCIGPPSSAQSYLRTQSLIAAAEVSGADAIHPGYGFLAESADFVEVCAMHGINFIGPKPETMLLMGDKAAARRTMKAAGVPVLPGSEEALNDYQEAQKLAEDIGYPVIIKASAGGGGRGMRVVRDADTMESNFEMARAEAESSFGSGDLYVEKFLENPRHIEVQLLGLGDKNVLAFGERDCSIQRRHQKLIEESPSPAVTPELRKKIVSAAVEGAKAVDYLSAGTMEFLLNPDGDFHFMEMNTRIQVEHPVTEMVAGVDLLKAQLLAALGKPVGITEGEIELRGHAIECRINAEDPARNFLPCPGDINELHFPGGPGVRVDSHVYAGYTIPPHYDSLIAKLITYGKDREEAIIRMKRALSEMVVEGVETTIPFHLKVLDHPDFIAGNVDTSFLTQFAG</sequence>
<dbReference type="InterPro" id="IPR011054">
    <property type="entry name" value="Rudment_hybrid_motif"/>
</dbReference>
<evidence type="ECO:0000256" key="2">
    <source>
        <dbReference type="ARBA" id="ARBA00004956"/>
    </source>
</evidence>
<dbReference type="Pfam" id="PF02785">
    <property type="entry name" value="Biotin_carb_C"/>
    <property type="match status" value="1"/>
</dbReference>
<dbReference type="SUPFAM" id="SSF52440">
    <property type="entry name" value="PreATP-grasp domain"/>
    <property type="match status" value="1"/>
</dbReference>
<keyword evidence="13" id="KW-0276">Fatty acid metabolism</keyword>
<dbReference type="GO" id="GO:0046872">
    <property type="term" value="F:metal ion binding"/>
    <property type="evidence" value="ECO:0007669"/>
    <property type="project" value="UniProtKB-KW"/>
</dbReference>
<dbReference type="InterPro" id="IPR005481">
    <property type="entry name" value="BC-like_N"/>
</dbReference>
<dbReference type="InterPro" id="IPR016185">
    <property type="entry name" value="PreATP-grasp_dom_sf"/>
</dbReference>
<evidence type="ECO:0000256" key="11">
    <source>
        <dbReference type="ARBA" id="ARBA00048600"/>
    </source>
</evidence>
<dbReference type="NCBIfam" id="TIGR00514">
    <property type="entry name" value="accC"/>
    <property type="match status" value="1"/>
</dbReference>
<evidence type="ECO:0000256" key="7">
    <source>
        <dbReference type="ARBA" id="ARBA00022741"/>
    </source>
</evidence>
<organism evidence="16 17">
    <name type="scientific">candidate division LCP-89 bacterium B3_LCP</name>
    <dbReference type="NCBI Taxonomy" id="2012998"/>
    <lineage>
        <taxon>Bacteria</taxon>
        <taxon>Pseudomonadati</taxon>
        <taxon>Bacteria division LCP-89</taxon>
    </lineage>
</organism>
<dbReference type="InterPro" id="IPR011764">
    <property type="entry name" value="Biotin_carboxylation_dom"/>
</dbReference>
<dbReference type="SUPFAM" id="SSF56059">
    <property type="entry name" value="Glutathione synthetase ATP-binding domain-like"/>
    <property type="match status" value="1"/>
</dbReference>
<dbReference type="EMBL" id="NJBN01000002">
    <property type="protein sequence ID" value="TKJ41784.1"/>
    <property type="molecule type" value="Genomic_DNA"/>
</dbReference>